<evidence type="ECO:0000313" key="2">
    <source>
        <dbReference type="Proteomes" id="UP000094761"/>
    </source>
</evidence>
<comment type="caution">
    <text evidence="1">The sequence shown here is derived from an EMBL/GenBank/DDBJ whole genome shotgun (WGS) entry which is preliminary data.</text>
</comment>
<dbReference type="EMBL" id="LUAX01000007">
    <property type="protein sequence ID" value="OAM97508.1"/>
    <property type="molecule type" value="Genomic_DNA"/>
</dbReference>
<evidence type="ECO:0000313" key="1">
    <source>
        <dbReference type="EMBL" id="OAM97508.1"/>
    </source>
</evidence>
<dbReference type="AlphaFoldDB" id="A0A178J7J2"/>
<gene>
    <name evidence="1" type="ORF">AZ468_18350</name>
</gene>
<accession>A0A178J7J2</accession>
<name>A0A178J7J2_9VIBR</name>
<sequence length="75" mass="8750">MNKILTVVRRFLNPSVRKTAIKRPVYKCRTDLQEADLNNRIISVLGFEAGVFVRHSHVQNQHMKNTHQARRPNTV</sequence>
<proteinExistence type="predicted"/>
<reference evidence="1 2" key="1">
    <citation type="submission" date="2016-03" db="EMBL/GenBank/DDBJ databases">
        <title>Draft genome sequence of the Vibrio tubiashii subs. europaeus.</title>
        <authorList>
            <person name="Spinard E."/>
            <person name="Dubert J."/>
            <person name="Nelson D.R."/>
            <person name="Barja J.L."/>
        </authorList>
    </citation>
    <scope>NUCLEOTIDE SEQUENCE [LARGE SCALE GENOMIC DNA]</scope>
    <source>
        <strain evidence="2">PP-638</strain>
    </source>
</reference>
<protein>
    <submittedName>
        <fullName evidence="1">Uncharacterized protein</fullName>
    </submittedName>
</protein>
<dbReference type="Proteomes" id="UP000094761">
    <property type="component" value="Unassembled WGS sequence"/>
</dbReference>
<organism evidence="1 2">
    <name type="scientific">Vibrio europaeus</name>
    <dbReference type="NCBI Taxonomy" id="300876"/>
    <lineage>
        <taxon>Bacteria</taxon>
        <taxon>Pseudomonadati</taxon>
        <taxon>Pseudomonadota</taxon>
        <taxon>Gammaproteobacteria</taxon>
        <taxon>Vibrionales</taxon>
        <taxon>Vibrionaceae</taxon>
        <taxon>Vibrio</taxon>
        <taxon>Vibrio oreintalis group</taxon>
    </lineage>
</organism>